<dbReference type="EMBL" id="SJPQ01000004">
    <property type="protein sequence ID" value="TWT86661.1"/>
    <property type="molecule type" value="Genomic_DNA"/>
</dbReference>
<dbReference type="InterPro" id="IPR051918">
    <property type="entry name" value="STPP_CPPED1"/>
</dbReference>
<evidence type="ECO:0000259" key="1">
    <source>
        <dbReference type="Pfam" id="PF00149"/>
    </source>
</evidence>
<dbReference type="Pfam" id="PF00149">
    <property type="entry name" value="Metallophos"/>
    <property type="match status" value="1"/>
</dbReference>
<name>A0A5C5ZIM6_9BACT</name>
<dbReference type="PANTHER" id="PTHR43143:SF5">
    <property type="entry name" value="SECRETED PROTEIN"/>
    <property type="match status" value="1"/>
</dbReference>
<organism evidence="2 3">
    <name type="scientific">Pseudobythopirellula maris</name>
    <dbReference type="NCBI Taxonomy" id="2527991"/>
    <lineage>
        <taxon>Bacteria</taxon>
        <taxon>Pseudomonadati</taxon>
        <taxon>Planctomycetota</taxon>
        <taxon>Planctomycetia</taxon>
        <taxon>Pirellulales</taxon>
        <taxon>Lacipirellulaceae</taxon>
        <taxon>Pseudobythopirellula</taxon>
    </lineage>
</organism>
<sequence>MTLIDPNRSACRRTVSLACLVIGLGLLSGRFAAAEAPSIEPGSWTLAILPDTQVYSERYPQHYAAQTRWIADHAASHNIAFVLHEGDVTEHNTPEQWDHALRAMDTLNGVVPFAISPGNHDYGPGGNSSARTSRFNDSEYFGPGSYYSQQDSLAGSFETDKTDNTFHTFSAGGKEWLVLALEWAPRDEVVAWANRVVTDHPDRLVMLVTHAYMYFDESRYDWAAKHDTQSWNPHAYALAKQPGETINDGQQLWEKLVSRHERFRFTFNGHVLGDGTGFQSSLGERGNAVHQMLANYQFKEQGGMGDMRLLEFKQDGKTVEVRTYSPVLDRCDTSSDQQFTLQLNEQRVLPASPPTEE</sequence>
<gene>
    <name evidence="2" type="ORF">Mal64_34900</name>
</gene>
<dbReference type="GO" id="GO:0016787">
    <property type="term" value="F:hydrolase activity"/>
    <property type="evidence" value="ECO:0007669"/>
    <property type="project" value="InterPro"/>
</dbReference>
<dbReference type="Gene3D" id="3.60.21.10">
    <property type="match status" value="1"/>
</dbReference>
<dbReference type="OrthoDB" id="9772095at2"/>
<evidence type="ECO:0000313" key="2">
    <source>
        <dbReference type="EMBL" id="TWT86661.1"/>
    </source>
</evidence>
<reference evidence="2 3" key="1">
    <citation type="submission" date="2019-02" db="EMBL/GenBank/DDBJ databases">
        <title>Deep-cultivation of Planctomycetes and their phenomic and genomic characterization uncovers novel biology.</title>
        <authorList>
            <person name="Wiegand S."/>
            <person name="Jogler M."/>
            <person name="Boedeker C."/>
            <person name="Pinto D."/>
            <person name="Vollmers J."/>
            <person name="Rivas-Marin E."/>
            <person name="Kohn T."/>
            <person name="Peeters S.H."/>
            <person name="Heuer A."/>
            <person name="Rast P."/>
            <person name="Oberbeckmann S."/>
            <person name="Bunk B."/>
            <person name="Jeske O."/>
            <person name="Meyerdierks A."/>
            <person name="Storesund J.E."/>
            <person name="Kallscheuer N."/>
            <person name="Luecker S."/>
            <person name="Lage O.M."/>
            <person name="Pohl T."/>
            <person name="Merkel B.J."/>
            <person name="Hornburger P."/>
            <person name="Mueller R.-W."/>
            <person name="Bruemmer F."/>
            <person name="Labrenz M."/>
            <person name="Spormann A.M."/>
            <person name="Op Den Camp H."/>
            <person name="Overmann J."/>
            <person name="Amann R."/>
            <person name="Jetten M.S.M."/>
            <person name="Mascher T."/>
            <person name="Medema M.H."/>
            <person name="Devos D.P."/>
            <person name="Kaster A.-K."/>
            <person name="Ovreas L."/>
            <person name="Rohde M."/>
            <person name="Galperin M.Y."/>
            <person name="Jogler C."/>
        </authorList>
    </citation>
    <scope>NUCLEOTIDE SEQUENCE [LARGE SCALE GENOMIC DNA]</scope>
    <source>
        <strain evidence="2 3">Mal64</strain>
    </source>
</reference>
<dbReference type="RefSeq" id="WP_146402623.1">
    <property type="nucleotide sequence ID" value="NZ_SJPQ01000004.1"/>
</dbReference>
<comment type="caution">
    <text evidence="2">The sequence shown here is derived from an EMBL/GenBank/DDBJ whole genome shotgun (WGS) entry which is preliminary data.</text>
</comment>
<dbReference type="Proteomes" id="UP000315440">
    <property type="component" value="Unassembled WGS sequence"/>
</dbReference>
<accession>A0A5C5ZIM6</accession>
<dbReference type="InterPro" id="IPR029052">
    <property type="entry name" value="Metallo-depent_PP-like"/>
</dbReference>
<evidence type="ECO:0000313" key="3">
    <source>
        <dbReference type="Proteomes" id="UP000315440"/>
    </source>
</evidence>
<dbReference type="InterPro" id="IPR004843">
    <property type="entry name" value="Calcineurin-like_PHP"/>
</dbReference>
<dbReference type="AlphaFoldDB" id="A0A5C5ZIM6"/>
<protein>
    <submittedName>
        <fullName evidence="2">Calcineurin-like phosphoesterase</fullName>
    </submittedName>
</protein>
<keyword evidence="3" id="KW-1185">Reference proteome</keyword>
<proteinExistence type="predicted"/>
<dbReference type="PANTHER" id="PTHR43143">
    <property type="entry name" value="METALLOPHOSPHOESTERASE, CALCINEURIN SUPERFAMILY"/>
    <property type="match status" value="1"/>
</dbReference>
<feature type="domain" description="Calcineurin-like phosphoesterase" evidence="1">
    <location>
        <begin position="47"/>
        <end position="220"/>
    </location>
</feature>
<dbReference type="SUPFAM" id="SSF56300">
    <property type="entry name" value="Metallo-dependent phosphatases"/>
    <property type="match status" value="1"/>
</dbReference>